<protein>
    <submittedName>
        <fullName evidence="2">Uncharacterized protein</fullName>
    </submittedName>
</protein>
<keyword evidence="3" id="KW-1185">Reference proteome</keyword>
<evidence type="ECO:0000313" key="2">
    <source>
        <dbReference type="EMBL" id="TSB46621.1"/>
    </source>
</evidence>
<proteinExistence type="predicted"/>
<dbReference type="EMBL" id="VLXZ01000005">
    <property type="protein sequence ID" value="TSB46621.1"/>
    <property type="molecule type" value="Genomic_DNA"/>
</dbReference>
<comment type="caution">
    <text evidence="2">The sequence shown here is derived from an EMBL/GenBank/DDBJ whole genome shotgun (WGS) entry which is preliminary data.</text>
</comment>
<organism evidence="2 3">
    <name type="scientific">Alkalicoccobacillus porphyridii</name>
    <dbReference type="NCBI Taxonomy" id="2597270"/>
    <lineage>
        <taxon>Bacteria</taxon>
        <taxon>Bacillati</taxon>
        <taxon>Bacillota</taxon>
        <taxon>Bacilli</taxon>
        <taxon>Bacillales</taxon>
        <taxon>Bacillaceae</taxon>
        <taxon>Alkalicoccobacillus</taxon>
    </lineage>
</organism>
<keyword evidence="1" id="KW-0472">Membrane</keyword>
<sequence length="118" mass="13854">MLDIVMATSLYLVIFLIYLFIGWLIMMIVNLIVVKKITLFVPPFLIGLLCFILFRVGNQKYQEHIEELASYGYTPGNFSMADETFFFIILLPLIVTTLIWSIVYFIKRYTRVKVNLKD</sequence>
<feature type="transmembrane region" description="Helical" evidence="1">
    <location>
        <begin position="39"/>
        <end position="57"/>
    </location>
</feature>
<feature type="transmembrane region" description="Helical" evidence="1">
    <location>
        <begin position="85"/>
        <end position="106"/>
    </location>
</feature>
<reference evidence="2 3" key="1">
    <citation type="submission" date="2019-07" db="EMBL/GenBank/DDBJ databases">
        <authorList>
            <person name="Park Y.J."/>
            <person name="Jeong S.E."/>
            <person name="Jung H.S."/>
        </authorList>
    </citation>
    <scope>NUCLEOTIDE SEQUENCE [LARGE SCALE GENOMIC DNA]</scope>
    <source>
        <strain evidence="3">P16(2019)</strain>
    </source>
</reference>
<dbReference type="RefSeq" id="WP_143848516.1">
    <property type="nucleotide sequence ID" value="NZ_VLXZ01000005.1"/>
</dbReference>
<gene>
    <name evidence="2" type="ORF">FN960_09705</name>
</gene>
<evidence type="ECO:0000256" key="1">
    <source>
        <dbReference type="SAM" id="Phobius"/>
    </source>
</evidence>
<dbReference type="AlphaFoldDB" id="A0A553ZYU8"/>
<accession>A0A553ZYU8</accession>
<evidence type="ECO:0000313" key="3">
    <source>
        <dbReference type="Proteomes" id="UP000318521"/>
    </source>
</evidence>
<keyword evidence="1" id="KW-1133">Transmembrane helix</keyword>
<name>A0A553ZYU8_9BACI</name>
<keyword evidence="1" id="KW-0812">Transmembrane</keyword>
<dbReference type="Proteomes" id="UP000318521">
    <property type="component" value="Unassembled WGS sequence"/>
</dbReference>
<feature type="transmembrane region" description="Helical" evidence="1">
    <location>
        <begin position="12"/>
        <end position="32"/>
    </location>
</feature>